<evidence type="ECO:0000259" key="1">
    <source>
        <dbReference type="Pfam" id="PF09361"/>
    </source>
</evidence>
<dbReference type="KEGG" id="bcai:K788_0007363"/>
<keyword evidence="2" id="KW-0614">Plasmid</keyword>
<gene>
    <name evidence="2" type="ORF">K788_0007363</name>
</gene>
<evidence type="ECO:0000313" key="2">
    <source>
        <dbReference type="EMBL" id="ALL71636.1"/>
    </source>
</evidence>
<feature type="domain" description="Phasin" evidence="1">
    <location>
        <begin position="42"/>
        <end position="114"/>
    </location>
</feature>
<dbReference type="Proteomes" id="UP000019146">
    <property type="component" value="Plasmid unnamed"/>
</dbReference>
<dbReference type="EMBL" id="CP012748">
    <property type="protein sequence ID" value="ALL71636.1"/>
    <property type="molecule type" value="Genomic_DNA"/>
</dbReference>
<proteinExistence type="predicted"/>
<organism evidence="2 3">
    <name type="scientific">Paraburkholderia caribensis MBA4</name>
    <dbReference type="NCBI Taxonomy" id="1323664"/>
    <lineage>
        <taxon>Bacteria</taxon>
        <taxon>Pseudomonadati</taxon>
        <taxon>Pseudomonadota</taxon>
        <taxon>Betaproteobacteria</taxon>
        <taxon>Burkholderiales</taxon>
        <taxon>Burkholderiaceae</taxon>
        <taxon>Paraburkholderia</taxon>
    </lineage>
</organism>
<geneLocation type="plasmid" evidence="3"/>
<dbReference type="InterPro" id="IPR018968">
    <property type="entry name" value="Phasin"/>
</dbReference>
<accession>A0A0P0RRN4</accession>
<sequence length="161" mass="17266">MLAPRCRNCAHRAAFTIERSDSMIPTNAFATGSQALKFCFCAIEAVIRATAQCLEALSELNGEALQVAFDGHSAIVAQARTPAEITTLQIGASGTTLQKAMAYWQRVGTIMVETCSGTTMDIRHCFSEASPQGLELVDSLLGGALTESPGRLETRRIRASR</sequence>
<reference evidence="2 3" key="1">
    <citation type="journal article" date="2014" name="Genome Announc.">
        <title>Draft Genome Sequence of the Haloacid-Degrading Burkholderia caribensis Strain MBA4.</title>
        <authorList>
            <person name="Pan Y."/>
            <person name="Kong K.F."/>
            <person name="Tsang J.S."/>
        </authorList>
    </citation>
    <scope>NUCLEOTIDE SEQUENCE [LARGE SCALE GENOMIC DNA]</scope>
    <source>
        <strain evidence="2 3">MBA4</strain>
        <plasmid evidence="3">Plasmid</plasmid>
    </source>
</reference>
<name>A0A0P0RRN4_9BURK</name>
<protein>
    <submittedName>
        <fullName evidence="2">Phasin protein</fullName>
    </submittedName>
</protein>
<dbReference type="AlphaFoldDB" id="A0A0P0RRN4"/>
<evidence type="ECO:0000313" key="3">
    <source>
        <dbReference type="Proteomes" id="UP000019146"/>
    </source>
</evidence>
<dbReference type="Pfam" id="PF09361">
    <property type="entry name" value="Phasin_2"/>
    <property type="match status" value="1"/>
</dbReference>